<accession>A0A4Y7KJ63</accession>
<keyword evidence="1" id="KW-1133">Transmembrane helix</keyword>
<dbReference type="Gramene" id="RZC72422">
    <property type="protein sequence ID" value="RZC72422"/>
    <property type="gene ID" value="C5167_047909"/>
</dbReference>
<feature type="transmembrane region" description="Helical" evidence="1">
    <location>
        <begin position="142"/>
        <end position="159"/>
    </location>
</feature>
<protein>
    <submittedName>
        <fullName evidence="2">Uncharacterized protein</fullName>
    </submittedName>
</protein>
<evidence type="ECO:0000256" key="1">
    <source>
        <dbReference type="SAM" id="Phobius"/>
    </source>
</evidence>
<gene>
    <name evidence="2" type="ORF">C5167_047909</name>
</gene>
<proteinExistence type="predicted"/>
<keyword evidence="3" id="KW-1185">Reference proteome</keyword>
<sequence length="242" mass="27773">MVRRMRVEMVAAVRRTLALILMNKNDYVGAWKKLIDARTLFPGLEYIDEMIKVCDVICAAKSQGKGIKPFHYVPKLIDVTEADSITDERYKQIFCITRITNNTASIYGREIAIAGRFLDKQQDFDWSKTQFFIVIGKRSHRVLCLGKWVFSTTAMFLVPGTQNELWVKAKWILLGVVAVWLTLGAARALNGKMHRNGSWSMKRCMLYCAYGILMFEADGVNFKAMRILCVHFPNYKFQGFTS</sequence>
<keyword evidence="1" id="KW-0472">Membrane</keyword>
<organism evidence="2 3">
    <name type="scientific">Papaver somniferum</name>
    <name type="common">Opium poppy</name>
    <dbReference type="NCBI Taxonomy" id="3469"/>
    <lineage>
        <taxon>Eukaryota</taxon>
        <taxon>Viridiplantae</taxon>
        <taxon>Streptophyta</taxon>
        <taxon>Embryophyta</taxon>
        <taxon>Tracheophyta</taxon>
        <taxon>Spermatophyta</taxon>
        <taxon>Magnoliopsida</taxon>
        <taxon>Ranunculales</taxon>
        <taxon>Papaveraceae</taxon>
        <taxon>Papaveroideae</taxon>
        <taxon>Papaver</taxon>
    </lineage>
</organism>
<dbReference type="AlphaFoldDB" id="A0A4Y7KJ63"/>
<keyword evidence="1" id="KW-0812">Transmembrane</keyword>
<feature type="transmembrane region" description="Helical" evidence="1">
    <location>
        <begin position="171"/>
        <end position="189"/>
    </location>
</feature>
<evidence type="ECO:0000313" key="2">
    <source>
        <dbReference type="EMBL" id="RZC72422.1"/>
    </source>
</evidence>
<name>A0A4Y7KJ63_PAPSO</name>
<dbReference type="EMBL" id="CM010722">
    <property type="protein sequence ID" value="RZC72422.1"/>
    <property type="molecule type" value="Genomic_DNA"/>
</dbReference>
<dbReference type="Proteomes" id="UP000316621">
    <property type="component" value="Chromosome 8"/>
</dbReference>
<reference evidence="2 3" key="1">
    <citation type="journal article" date="2018" name="Science">
        <title>The opium poppy genome and morphinan production.</title>
        <authorList>
            <person name="Guo L."/>
            <person name="Winzer T."/>
            <person name="Yang X."/>
            <person name="Li Y."/>
            <person name="Ning Z."/>
            <person name="He Z."/>
            <person name="Teodor R."/>
            <person name="Lu Y."/>
            <person name="Bowser T.A."/>
            <person name="Graham I.A."/>
            <person name="Ye K."/>
        </authorList>
    </citation>
    <scope>NUCLEOTIDE SEQUENCE [LARGE SCALE GENOMIC DNA]</scope>
    <source>
        <strain evidence="3">cv. HN1</strain>
        <tissue evidence="2">Leaves</tissue>
    </source>
</reference>
<evidence type="ECO:0000313" key="3">
    <source>
        <dbReference type="Proteomes" id="UP000316621"/>
    </source>
</evidence>